<accession>A0A7G9W3R3</accession>
<dbReference type="EMBL" id="CP058559">
    <property type="protein sequence ID" value="QNO13325.1"/>
    <property type="molecule type" value="Genomic_DNA"/>
</dbReference>
<feature type="domain" description="Prophage endopeptidase tail N-terminal" evidence="2">
    <location>
        <begin position="4"/>
        <end position="73"/>
    </location>
</feature>
<protein>
    <submittedName>
        <fullName evidence="3">Phage tail protein</fullName>
    </submittedName>
</protein>
<reference evidence="3 4" key="1">
    <citation type="submission" date="2020-07" db="EMBL/GenBank/DDBJ databases">
        <title>Alkalicella. sp. LB2 genome.</title>
        <authorList>
            <person name="Postec A."/>
            <person name="Quemeneur M."/>
        </authorList>
    </citation>
    <scope>NUCLEOTIDE SEQUENCE [LARGE SCALE GENOMIC DNA]</scope>
    <source>
        <strain evidence="3 4">LB2</strain>
    </source>
</reference>
<dbReference type="KEGG" id="acae:HYG86_00300"/>
<dbReference type="NCBIfam" id="TIGR01665">
    <property type="entry name" value="put_anti_recept"/>
    <property type="match status" value="1"/>
</dbReference>
<evidence type="ECO:0000313" key="3">
    <source>
        <dbReference type="EMBL" id="QNO13325.1"/>
    </source>
</evidence>
<dbReference type="InterPro" id="IPR010572">
    <property type="entry name" value="Tail_dom"/>
</dbReference>
<dbReference type="Pfam" id="PF06605">
    <property type="entry name" value="Prophage_tail"/>
    <property type="match status" value="1"/>
</dbReference>
<evidence type="ECO:0000259" key="1">
    <source>
        <dbReference type="Pfam" id="PF06605"/>
    </source>
</evidence>
<dbReference type="Pfam" id="PF18994">
    <property type="entry name" value="Prophage_tailD1"/>
    <property type="match status" value="1"/>
</dbReference>
<dbReference type="RefSeq" id="WP_213166999.1">
    <property type="nucleotide sequence ID" value="NZ_CP058559.1"/>
</dbReference>
<dbReference type="AlphaFoldDB" id="A0A7G9W3R3"/>
<sequence length="465" mass="53495">MITVYDKKESNFSTNGLGILDKCSECKTLEKLNGIYEIKLSYPLHLEKKKHLKPFNIIKADGQLFRIYHVEKDIPSNLLRVSGRHIFYDLNHYFIEDRRAVDKKAIDAMEMVLDEAGLTDIYTIESDIEALNTQYFIRRSASQAMFMVANRWKSELFRDNFHIKINGRHLNDKGVTVAYGKNITGINEKLSADEVLTGIYPVGAEGLTLPEKYLINAQWSGADYPDFKLIKRVDFKEAKDEESLRQMAENYLYEHAGFAVNYQVDFIQLEHTKEYEDYKPLLKVSIGDTVTVKHKLLGVDFKIKVISIEKDILRSQNTKVELGKPLYTLDQYIEEFKENVDENFQEVDESIGGIRTQLDDLGVSYTIVKNISIEENMIHVTYEVERGSTHQYHADYSFTLDDSGRMTSITLEGIFSELLLKEVSTLIVDMTSFDIVYADGKKAKYNFTTDSSGRITAIEKVWEGE</sequence>
<feature type="domain" description="Tail spike" evidence="1">
    <location>
        <begin position="87"/>
        <end position="326"/>
    </location>
</feature>
<name>A0A7G9W3R3_ALKCA</name>
<dbReference type="Proteomes" id="UP000516160">
    <property type="component" value="Chromosome"/>
</dbReference>
<gene>
    <name evidence="3" type="ORF">HYG86_00300</name>
</gene>
<dbReference type="InterPro" id="IPR007119">
    <property type="entry name" value="Phage_tail_spike_N"/>
</dbReference>
<dbReference type="InterPro" id="IPR044051">
    <property type="entry name" value="Prophage_tail_N"/>
</dbReference>
<evidence type="ECO:0000259" key="2">
    <source>
        <dbReference type="Pfam" id="PF18994"/>
    </source>
</evidence>
<organism evidence="3 4">
    <name type="scientific">Alkalicella caledoniensis</name>
    <dbReference type="NCBI Taxonomy" id="2731377"/>
    <lineage>
        <taxon>Bacteria</taxon>
        <taxon>Bacillati</taxon>
        <taxon>Bacillota</taxon>
        <taxon>Clostridia</taxon>
        <taxon>Eubacteriales</taxon>
        <taxon>Proteinivoracaceae</taxon>
        <taxon>Alkalicella</taxon>
    </lineage>
</organism>
<evidence type="ECO:0000313" key="4">
    <source>
        <dbReference type="Proteomes" id="UP000516160"/>
    </source>
</evidence>
<keyword evidence="4" id="KW-1185">Reference proteome</keyword>
<proteinExistence type="predicted"/>